<protein>
    <submittedName>
        <fullName evidence="2">Uncharacterized protein</fullName>
    </submittedName>
</protein>
<dbReference type="STRING" id="272123.Anacy_4101"/>
<reference evidence="3" key="1">
    <citation type="journal article" date="2013" name="Proc. Natl. Acad. Sci. U.S.A.">
        <title>Improving the coverage of the cyanobacterial phylum using diversity-driven genome sequencing.</title>
        <authorList>
            <person name="Shih P.M."/>
            <person name="Wu D."/>
            <person name="Latifi A."/>
            <person name="Axen S.D."/>
            <person name="Fewer D.P."/>
            <person name="Talla E."/>
            <person name="Calteau A."/>
            <person name="Cai F."/>
            <person name="Tandeau de Marsac N."/>
            <person name="Rippka R."/>
            <person name="Herdman M."/>
            <person name="Sivonen K."/>
            <person name="Coursin T."/>
            <person name="Laurent T."/>
            <person name="Goodwin L."/>
            <person name="Nolan M."/>
            <person name="Davenport K.W."/>
            <person name="Han C.S."/>
            <person name="Rubin E.M."/>
            <person name="Eisen J.A."/>
            <person name="Woyke T."/>
            <person name="Gugger M."/>
            <person name="Kerfeld C.A."/>
        </authorList>
    </citation>
    <scope>NUCLEOTIDE SEQUENCE [LARGE SCALE GENOMIC DNA]</scope>
    <source>
        <strain evidence="3">ATCC 27899 / PCC 7122</strain>
    </source>
</reference>
<evidence type="ECO:0000256" key="1">
    <source>
        <dbReference type="SAM" id="Phobius"/>
    </source>
</evidence>
<accession>K9ZL12</accession>
<keyword evidence="1" id="KW-0812">Transmembrane</keyword>
<sequence length="102" mass="11747">MNSFPVICGIIFILNGVIQFWRREYIPGTIWVILGILSLVTQNIREFDNFQFGNLKQLSLKAIAFGMALTIAASLFVYQIYQDYNAKQNLNTSRAEEIQPRK</sequence>
<keyword evidence="3" id="KW-1185">Reference proteome</keyword>
<evidence type="ECO:0000313" key="2">
    <source>
        <dbReference type="EMBL" id="AFZ59469.1"/>
    </source>
</evidence>
<dbReference type="RefSeq" id="WP_015216087.1">
    <property type="nucleotide sequence ID" value="NC_019771.1"/>
</dbReference>
<dbReference type="KEGG" id="acy:Anacy_4101"/>
<organism evidence="2 3">
    <name type="scientific">Anabaena cylindrica (strain ATCC 27899 / PCC 7122)</name>
    <dbReference type="NCBI Taxonomy" id="272123"/>
    <lineage>
        <taxon>Bacteria</taxon>
        <taxon>Bacillati</taxon>
        <taxon>Cyanobacteriota</taxon>
        <taxon>Cyanophyceae</taxon>
        <taxon>Nostocales</taxon>
        <taxon>Nostocaceae</taxon>
        <taxon>Anabaena</taxon>
    </lineage>
</organism>
<dbReference type="Proteomes" id="UP000010474">
    <property type="component" value="Chromosome"/>
</dbReference>
<feature type="transmembrane region" description="Helical" evidence="1">
    <location>
        <begin position="62"/>
        <end position="81"/>
    </location>
</feature>
<keyword evidence="1" id="KW-1133">Transmembrane helix</keyword>
<dbReference type="EMBL" id="CP003659">
    <property type="protein sequence ID" value="AFZ59469.1"/>
    <property type="molecule type" value="Genomic_DNA"/>
</dbReference>
<gene>
    <name evidence="2" type="ordered locus">Anacy_4101</name>
</gene>
<feature type="transmembrane region" description="Helical" evidence="1">
    <location>
        <begin position="25"/>
        <end position="41"/>
    </location>
</feature>
<name>K9ZL12_ANACC</name>
<proteinExistence type="predicted"/>
<dbReference type="AlphaFoldDB" id="K9ZL12"/>
<dbReference type="PATRIC" id="fig|272123.3.peg.4449"/>
<keyword evidence="1" id="KW-0472">Membrane</keyword>
<evidence type="ECO:0000313" key="3">
    <source>
        <dbReference type="Proteomes" id="UP000010474"/>
    </source>
</evidence>
<dbReference type="HOGENOM" id="CLU_2271521_0_0_3"/>